<evidence type="ECO:0000256" key="9">
    <source>
        <dbReference type="SAM" id="Phobius"/>
    </source>
</evidence>
<dbReference type="SUPFAM" id="SSF90123">
    <property type="entry name" value="ABC transporter transmembrane region"/>
    <property type="match status" value="1"/>
</dbReference>
<evidence type="ECO:0000259" key="10">
    <source>
        <dbReference type="PROSITE" id="PS50893"/>
    </source>
</evidence>
<evidence type="ECO:0000256" key="4">
    <source>
        <dbReference type="ARBA" id="ARBA00022692"/>
    </source>
</evidence>
<dbReference type="Pfam" id="PF00005">
    <property type="entry name" value="ABC_tran"/>
    <property type="match status" value="1"/>
</dbReference>
<dbReference type="Gene3D" id="1.20.1560.10">
    <property type="entry name" value="ABC transporter type 1, transmembrane domain"/>
    <property type="match status" value="1"/>
</dbReference>
<evidence type="ECO:0000256" key="3">
    <source>
        <dbReference type="ARBA" id="ARBA00022475"/>
    </source>
</evidence>
<dbReference type="SMART" id="SM00382">
    <property type="entry name" value="AAA"/>
    <property type="match status" value="1"/>
</dbReference>
<dbReference type="GO" id="GO:0034040">
    <property type="term" value="F:ATPase-coupled lipid transmembrane transporter activity"/>
    <property type="evidence" value="ECO:0007669"/>
    <property type="project" value="TreeGrafter"/>
</dbReference>
<feature type="transmembrane region" description="Helical" evidence="9">
    <location>
        <begin position="285"/>
        <end position="304"/>
    </location>
</feature>
<dbReference type="GO" id="GO:0005524">
    <property type="term" value="F:ATP binding"/>
    <property type="evidence" value="ECO:0007669"/>
    <property type="project" value="UniProtKB-KW"/>
</dbReference>
<dbReference type="CDD" id="cd07346">
    <property type="entry name" value="ABC_6TM_exporters"/>
    <property type="match status" value="1"/>
</dbReference>
<proteinExistence type="predicted"/>
<dbReference type="PROSITE" id="PS50929">
    <property type="entry name" value="ABC_TM1F"/>
    <property type="match status" value="1"/>
</dbReference>
<dbReference type="InterPro" id="IPR027417">
    <property type="entry name" value="P-loop_NTPase"/>
</dbReference>
<dbReference type="InterPro" id="IPR039421">
    <property type="entry name" value="Type_1_exporter"/>
</dbReference>
<dbReference type="RefSeq" id="WP_154471674.1">
    <property type="nucleotide sequence ID" value="NZ_VUMD01000004.1"/>
</dbReference>
<dbReference type="AlphaFoldDB" id="A0A7X2TCR1"/>
<dbReference type="SUPFAM" id="SSF52540">
    <property type="entry name" value="P-loop containing nucleoside triphosphate hydrolases"/>
    <property type="match status" value="1"/>
</dbReference>
<dbReference type="GO" id="GO:0016887">
    <property type="term" value="F:ATP hydrolysis activity"/>
    <property type="evidence" value="ECO:0007669"/>
    <property type="project" value="InterPro"/>
</dbReference>
<feature type="transmembrane region" description="Helical" evidence="9">
    <location>
        <begin position="20"/>
        <end position="42"/>
    </location>
</feature>
<evidence type="ECO:0000256" key="7">
    <source>
        <dbReference type="ARBA" id="ARBA00022989"/>
    </source>
</evidence>
<feature type="transmembrane region" description="Helical" evidence="9">
    <location>
        <begin position="145"/>
        <end position="161"/>
    </location>
</feature>
<evidence type="ECO:0000256" key="6">
    <source>
        <dbReference type="ARBA" id="ARBA00022840"/>
    </source>
</evidence>
<gene>
    <name evidence="12" type="ORF">FYJ39_06310</name>
</gene>
<dbReference type="PROSITE" id="PS50893">
    <property type="entry name" value="ABC_TRANSPORTER_2"/>
    <property type="match status" value="1"/>
</dbReference>
<dbReference type="InterPro" id="IPR017871">
    <property type="entry name" value="ABC_transporter-like_CS"/>
</dbReference>
<dbReference type="InterPro" id="IPR003439">
    <property type="entry name" value="ABC_transporter-like_ATP-bd"/>
</dbReference>
<name>A0A7X2TCR1_9CLOT</name>
<keyword evidence="5" id="KW-0547">Nucleotide-binding</keyword>
<keyword evidence="8 9" id="KW-0472">Membrane</keyword>
<dbReference type="Proteomes" id="UP000429958">
    <property type="component" value="Unassembled WGS sequence"/>
</dbReference>
<feature type="transmembrane region" description="Helical" evidence="9">
    <location>
        <begin position="62"/>
        <end position="83"/>
    </location>
</feature>
<dbReference type="InterPro" id="IPR011527">
    <property type="entry name" value="ABC1_TM_dom"/>
</dbReference>
<evidence type="ECO:0000259" key="11">
    <source>
        <dbReference type="PROSITE" id="PS50929"/>
    </source>
</evidence>
<accession>A0A7X2TCR1</accession>
<evidence type="ECO:0000256" key="1">
    <source>
        <dbReference type="ARBA" id="ARBA00004651"/>
    </source>
</evidence>
<reference evidence="12 13" key="1">
    <citation type="submission" date="2019-08" db="EMBL/GenBank/DDBJ databases">
        <title>In-depth cultivation of the pig gut microbiome towards novel bacterial diversity and tailored functional studies.</title>
        <authorList>
            <person name="Wylensek D."/>
            <person name="Hitch T.C.A."/>
            <person name="Clavel T."/>
        </authorList>
    </citation>
    <scope>NUCLEOTIDE SEQUENCE [LARGE SCALE GENOMIC DNA]</scope>
    <source>
        <strain evidence="12 13">WCA-389-WT-23D1</strain>
    </source>
</reference>
<dbReference type="InterPro" id="IPR036640">
    <property type="entry name" value="ABC1_TM_sf"/>
</dbReference>
<dbReference type="FunFam" id="3.40.50.300:FF:000221">
    <property type="entry name" value="Multidrug ABC transporter ATP-binding protein"/>
    <property type="match status" value="1"/>
</dbReference>
<evidence type="ECO:0000313" key="13">
    <source>
        <dbReference type="Proteomes" id="UP000429958"/>
    </source>
</evidence>
<sequence>MKKQSNLSRLMGYAGGHRYFTYASWVLSAVSAIIALVPYWYIWRIIKEVLDVAPNFGQAENLTHFGWMAVLFAILSLLVYIAGLMCSHVAAFRVATNMRVQIVNHIAKLPLGFSDSFGSGKLRKIINDSTAATENYLAHQLPDKYGAIATPIGLIVLLLVFDWRLGLLSLAPVLLGFAFMARMTGPRMAERMKQYGNALAAMSNEAVEYVRGIPVVKTFGQSVFSFKKFKGTIDEYEKWVVAYTKECRIPMLCYTAAINAVFAFLIAGGLLFTGSGVTNEFLLNLLFYIIITPIISVTLTKIMYMSENNMIVEDAMQRIDSLLNMEPMPEAPAPKHPKDASVTLEDVHFSYDGKTEVIGGVSLHIKPGRTVAFVGPSGGGKSTLASLISRFFDVQGGSIQIGGADIRDIPKEELMDTVSFVFQNSKLIKGSILDNVKMGRPEATREEVMAALKAAQCMDIIEKFPKGVDTILGTKGIYLSGGEQQRIAIARAVLKNAPVIILDEATAFADPDNEVKVQAAFAELARGKTVIMIAHRLSTVSGADCIYVIEDGRIVESGSRAELNEKDGLFARMWKNYQLSVRWKVAKEG</sequence>
<dbReference type="PROSITE" id="PS00211">
    <property type="entry name" value="ABC_TRANSPORTER_1"/>
    <property type="match status" value="1"/>
</dbReference>
<evidence type="ECO:0000256" key="5">
    <source>
        <dbReference type="ARBA" id="ARBA00022741"/>
    </source>
</evidence>
<evidence type="ECO:0000256" key="8">
    <source>
        <dbReference type="ARBA" id="ARBA00023136"/>
    </source>
</evidence>
<dbReference type="InterPro" id="IPR003593">
    <property type="entry name" value="AAA+_ATPase"/>
</dbReference>
<keyword evidence="2" id="KW-0813">Transport</keyword>
<dbReference type="Pfam" id="PF00664">
    <property type="entry name" value="ABC_membrane"/>
    <property type="match status" value="1"/>
</dbReference>
<feature type="domain" description="ABC transporter" evidence="10">
    <location>
        <begin position="342"/>
        <end position="576"/>
    </location>
</feature>
<keyword evidence="7 9" id="KW-1133">Transmembrane helix</keyword>
<dbReference type="GO" id="GO:0140359">
    <property type="term" value="F:ABC-type transporter activity"/>
    <property type="evidence" value="ECO:0007669"/>
    <property type="project" value="InterPro"/>
</dbReference>
<dbReference type="PANTHER" id="PTHR24221">
    <property type="entry name" value="ATP-BINDING CASSETTE SUB-FAMILY B"/>
    <property type="match status" value="1"/>
</dbReference>
<dbReference type="EMBL" id="VUMD01000004">
    <property type="protein sequence ID" value="MSS36191.1"/>
    <property type="molecule type" value="Genomic_DNA"/>
</dbReference>
<protein>
    <submittedName>
        <fullName evidence="12">ABC transporter ATP-binding protein</fullName>
    </submittedName>
</protein>
<feature type="domain" description="ABC transmembrane type-1" evidence="11">
    <location>
        <begin position="26"/>
        <end position="276"/>
    </location>
</feature>
<keyword evidence="3" id="KW-1003">Cell membrane</keyword>
<keyword evidence="6 12" id="KW-0067">ATP-binding</keyword>
<comment type="caution">
    <text evidence="12">The sequence shown here is derived from an EMBL/GenBank/DDBJ whole genome shotgun (WGS) entry which is preliminary data.</text>
</comment>
<dbReference type="Gene3D" id="3.40.50.300">
    <property type="entry name" value="P-loop containing nucleotide triphosphate hydrolases"/>
    <property type="match status" value="1"/>
</dbReference>
<organism evidence="12 13">
    <name type="scientific">Clostridium porci</name>
    <dbReference type="NCBI Taxonomy" id="2605778"/>
    <lineage>
        <taxon>Bacteria</taxon>
        <taxon>Bacillati</taxon>
        <taxon>Bacillota</taxon>
        <taxon>Clostridia</taxon>
        <taxon>Eubacteriales</taxon>
        <taxon>Clostridiaceae</taxon>
        <taxon>Clostridium</taxon>
    </lineage>
</organism>
<feature type="transmembrane region" description="Helical" evidence="9">
    <location>
        <begin position="252"/>
        <end position="273"/>
    </location>
</feature>
<evidence type="ECO:0000256" key="2">
    <source>
        <dbReference type="ARBA" id="ARBA00022448"/>
    </source>
</evidence>
<keyword evidence="4 9" id="KW-0812">Transmembrane</keyword>
<comment type="subcellular location">
    <subcellularLocation>
        <location evidence="1">Cell membrane</location>
        <topology evidence="1">Multi-pass membrane protein</topology>
    </subcellularLocation>
</comment>
<keyword evidence="13" id="KW-1185">Reference proteome</keyword>
<dbReference type="GO" id="GO:0005886">
    <property type="term" value="C:plasma membrane"/>
    <property type="evidence" value="ECO:0007669"/>
    <property type="project" value="UniProtKB-SubCell"/>
</dbReference>
<evidence type="ECO:0000313" key="12">
    <source>
        <dbReference type="EMBL" id="MSS36191.1"/>
    </source>
</evidence>
<dbReference type="PANTHER" id="PTHR24221:SF397">
    <property type="entry name" value="ABC TRANSPORTER, ATP-BINDING TRANSMEMBRANE PROTEIN"/>
    <property type="match status" value="1"/>
</dbReference>